<proteinExistence type="predicted"/>
<keyword evidence="3" id="KW-1185">Reference proteome</keyword>
<sequence>MIAETIYTNGKIYTVDPSTPWVEALAVANGQIVARGTNADVEAYKGAATQIVDLGGKMAMPGIVDVHNHILLGGMAELYELRFPGSLSREGICALVKEAAEKAAPGEWIIGAQLGADMNNVLNSSESLAMLDAASNGHPVLLRDETFHNRWVNSKAMELAGITEDMPNPDQGEFGRDPATGKLTGFMIEAASGVVERALIEQGGVTPEMGVAAVKKALNVLNGFGVTAFLDAASMENIMQAIAGLYDEGGLTAWAACAMPAVEPTFLFGISGDDLFAKREQFRRPHVKPDFVKFFLDGVPGAKTAAFHDAYLEDPIHGCCFRGATMMTYPDLIRWLGKCEEQNLAVKIHCAGDAAVSQALDAIDVVRSFNGPTHLVHHIAHASYIRDEDIARFAELNVAADLSPMIWYPTTFLEAHKQAMGEERAEKFWPNKNMQEANALMAGGSDWPVIPNPNPWDGIEGLVTRENPSGAFEGKALWREQALDLASAVEIFTLNSAKALGLDKEIGSFEVGKSADLIVLNQNIFDVSPKNISDTKVDATYFQGKLVFERAVQHG</sequence>
<dbReference type="PANTHER" id="PTHR22642">
    <property type="entry name" value="IMIDAZOLONEPROPIONASE"/>
    <property type="match status" value="1"/>
</dbReference>
<dbReference type="InterPro" id="IPR032466">
    <property type="entry name" value="Metal_Hydrolase"/>
</dbReference>
<dbReference type="AlphaFoldDB" id="A0A4R6VG24"/>
<protein>
    <recommendedName>
        <fullName evidence="1">Amidohydrolase 3 domain-containing protein</fullName>
    </recommendedName>
</protein>
<accession>A0A4R6VG24</accession>
<organism evidence="2 3">
    <name type="scientific">Maritalea mobilis</name>
    <dbReference type="NCBI Taxonomy" id="483324"/>
    <lineage>
        <taxon>Bacteria</taxon>
        <taxon>Pseudomonadati</taxon>
        <taxon>Pseudomonadota</taxon>
        <taxon>Alphaproteobacteria</taxon>
        <taxon>Hyphomicrobiales</taxon>
        <taxon>Devosiaceae</taxon>
        <taxon>Maritalea</taxon>
    </lineage>
</organism>
<dbReference type="InterPro" id="IPR013108">
    <property type="entry name" value="Amidohydro_3"/>
</dbReference>
<dbReference type="Gene3D" id="2.30.40.10">
    <property type="entry name" value="Urease, subunit C, domain 1"/>
    <property type="match status" value="1"/>
</dbReference>
<name>A0A4R6VG24_9HYPH</name>
<dbReference type="SUPFAM" id="SSF51338">
    <property type="entry name" value="Composite domain of metallo-dependent hydrolases"/>
    <property type="match status" value="1"/>
</dbReference>
<evidence type="ECO:0000313" key="3">
    <source>
        <dbReference type="Proteomes" id="UP000295391"/>
    </source>
</evidence>
<dbReference type="GO" id="GO:0016810">
    <property type="term" value="F:hydrolase activity, acting on carbon-nitrogen (but not peptide) bonds"/>
    <property type="evidence" value="ECO:0007669"/>
    <property type="project" value="InterPro"/>
</dbReference>
<dbReference type="CDD" id="cd01300">
    <property type="entry name" value="YtcJ_like"/>
    <property type="match status" value="1"/>
</dbReference>
<dbReference type="InterPro" id="IPR033932">
    <property type="entry name" value="YtcJ-like"/>
</dbReference>
<dbReference type="RefSeq" id="WP_281275902.1">
    <property type="nucleotide sequence ID" value="NZ_SNYR01000003.1"/>
</dbReference>
<dbReference type="PANTHER" id="PTHR22642:SF2">
    <property type="entry name" value="PROTEIN LONG AFTER FAR-RED 3"/>
    <property type="match status" value="1"/>
</dbReference>
<dbReference type="Gene3D" id="3.10.310.70">
    <property type="match status" value="1"/>
</dbReference>
<evidence type="ECO:0000313" key="2">
    <source>
        <dbReference type="EMBL" id="TDQ62045.1"/>
    </source>
</evidence>
<feature type="domain" description="Amidohydrolase 3" evidence="1">
    <location>
        <begin position="50"/>
        <end position="548"/>
    </location>
</feature>
<dbReference type="Proteomes" id="UP000295391">
    <property type="component" value="Unassembled WGS sequence"/>
</dbReference>
<evidence type="ECO:0000259" key="1">
    <source>
        <dbReference type="Pfam" id="PF07969"/>
    </source>
</evidence>
<dbReference type="Gene3D" id="3.20.20.140">
    <property type="entry name" value="Metal-dependent hydrolases"/>
    <property type="match status" value="1"/>
</dbReference>
<dbReference type="EMBL" id="SNYR01000003">
    <property type="protein sequence ID" value="TDQ62045.1"/>
    <property type="molecule type" value="Genomic_DNA"/>
</dbReference>
<dbReference type="SUPFAM" id="SSF51556">
    <property type="entry name" value="Metallo-dependent hydrolases"/>
    <property type="match status" value="1"/>
</dbReference>
<comment type="caution">
    <text evidence="2">The sequence shown here is derived from an EMBL/GenBank/DDBJ whole genome shotgun (WGS) entry which is preliminary data.</text>
</comment>
<gene>
    <name evidence="2" type="ORF">ATL17_3149</name>
</gene>
<dbReference type="InterPro" id="IPR011059">
    <property type="entry name" value="Metal-dep_hydrolase_composite"/>
</dbReference>
<reference evidence="2 3" key="1">
    <citation type="submission" date="2019-03" db="EMBL/GenBank/DDBJ databases">
        <title>Genomic Encyclopedia of Type Strains, Phase III (KMG-III): the genomes of soil and plant-associated and newly described type strains.</title>
        <authorList>
            <person name="Whitman W."/>
        </authorList>
    </citation>
    <scope>NUCLEOTIDE SEQUENCE [LARGE SCALE GENOMIC DNA]</scope>
    <source>
        <strain evidence="2 3">CGMCC 1.7002</strain>
    </source>
</reference>
<dbReference type="Pfam" id="PF07969">
    <property type="entry name" value="Amidohydro_3"/>
    <property type="match status" value="1"/>
</dbReference>